<dbReference type="SUPFAM" id="SSF100950">
    <property type="entry name" value="NagB/RpiA/CoA transferase-like"/>
    <property type="match status" value="1"/>
</dbReference>
<keyword evidence="6" id="KW-1185">Reference proteome</keyword>
<dbReference type="InterPro" id="IPR018356">
    <property type="entry name" value="Tscrpt_reg_HTH_DeoR_CS"/>
</dbReference>
<feature type="domain" description="HTH deoR-type" evidence="4">
    <location>
        <begin position="3"/>
        <end position="58"/>
    </location>
</feature>
<dbReference type="InterPro" id="IPR050313">
    <property type="entry name" value="Carb_Metab_HTH_regulators"/>
</dbReference>
<evidence type="ECO:0000259" key="4">
    <source>
        <dbReference type="PROSITE" id="PS51000"/>
    </source>
</evidence>
<dbReference type="InterPro" id="IPR037171">
    <property type="entry name" value="NagB/RpiA_transferase-like"/>
</dbReference>
<proteinExistence type="predicted"/>
<dbReference type="RefSeq" id="WP_220656882.1">
    <property type="nucleotide sequence ID" value="NZ_BAAAII010000011.1"/>
</dbReference>
<gene>
    <name evidence="5" type="ORF">Q7X28_03975</name>
</gene>
<accession>A0AA90NAT7</accession>
<comment type="caution">
    <text evidence="5">The sequence shown here is derived from an EMBL/GenBank/DDBJ whole genome shotgun (WGS) entry which is preliminary data.</text>
</comment>
<organism evidence="5 6">
    <name type="scientific">Tsukamurella strandjordii</name>
    <dbReference type="NCBI Taxonomy" id="147577"/>
    <lineage>
        <taxon>Bacteria</taxon>
        <taxon>Bacillati</taxon>
        <taxon>Actinomycetota</taxon>
        <taxon>Actinomycetes</taxon>
        <taxon>Mycobacteriales</taxon>
        <taxon>Tsukamurellaceae</taxon>
        <taxon>Tsukamurella</taxon>
    </lineage>
</organism>
<dbReference type="PRINTS" id="PR00037">
    <property type="entry name" value="HTHLACR"/>
</dbReference>
<evidence type="ECO:0000313" key="6">
    <source>
        <dbReference type="Proteomes" id="UP001178281"/>
    </source>
</evidence>
<name>A0AA90NAT7_9ACTN</name>
<keyword evidence="2 5" id="KW-0238">DNA-binding</keyword>
<evidence type="ECO:0000256" key="2">
    <source>
        <dbReference type="ARBA" id="ARBA00023125"/>
    </source>
</evidence>
<dbReference type="PROSITE" id="PS00894">
    <property type="entry name" value="HTH_DEOR_1"/>
    <property type="match status" value="1"/>
</dbReference>
<dbReference type="InterPro" id="IPR001034">
    <property type="entry name" value="DeoR_HTH"/>
</dbReference>
<dbReference type="InterPro" id="IPR036390">
    <property type="entry name" value="WH_DNA-bd_sf"/>
</dbReference>
<dbReference type="EMBL" id="JAUTIX010000001">
    <property type="protein sequence ID" value="MDP0397077.1"/>
    <property type="molecule type" value="Genomic_DNA"/>
</dbReference>
<dbReference type="GO" id="GO:0003677">
    <property type="term" value="F:DNA binding"/>
    <property type="evidence" value="ECO:0007669"/>
    <property type="project" value="UniProtKB-KW"/>
</dbReference>
<sequence length="259" mass="27260">MRQADRLDTILERVREDAQVDVNGLVDALGASPATVRRDLDLLAERGLVTRTHGGARKRDSIAYDLPLRYRSANGGEAKAAIAAAAASLIRPGQVVGLSGGTTVTRIADTLAHSPFSKELTVVTNAVDIASQLAMNSDIRVLVVGGVLNPGTYELVGPMAHQSLSGLWLDLAFIGADAFDRSGATTRSEEEAFINRLMASRAETGILTASSSKYGTRTMASIGGPEVFSTVITDDGLDEADRAELEASGFEVQTASDPE</sequence>
<evidence type="ECO:0000256" key="1">
    <source>
        <dbReference type="ARBA" id="ARBA00023015"/>
    </source>
</evidence>
<dbReference type="SMART" id="SM00420">
    <property type="entry name" value="HTH_DEOR"/>
    <property type="match status" value="1"/>
</dbReference>
<dbReference type="AlphaFoldDB" id="A0AA90NAT7"/>
<dbReference type="PANTHER" id="PTHR30363">
    <property type="entry name" value="HTH-TYPE TRANSCRIPTIONAL REGULATOR SRLR-RELATED"/>
    <property type="match status" value="1"/>
</dbReference>
<dbReference type="PROSITE" id="PS51000">
    <property type="entry name" value="HTH_DEOR_2"/>
    <property type="match status" value="1"/>
</dbReference>
<dbReference type="PANTHER" id="PTHR30363:SF44">
    <property type="entry name" value="AGA OPERON TRANSCRIPTIONAL REPRESSOR-RELATED"/>
    <property type="match status" value="1"/>
</dbReference>
<dbReference type="SUPFAM" id="SSF46785">
    <property type="entry name" value="Winged helix' DNA-binding domain"/>
    <property type="match status" value="1"/>
</dbReference>
<reference evidence="5" key="1">
    <citation type="submission" date="2023-08" db="EMBL/GenBank/DDBJ databases">
        <title>The draft genome of Tsukamurella strandjordii strain 050030.</title>
        <authorList>
            <person name="Zhao F."/>
            <person name="Feng Y."/>
            <person name="Zong Z."/>
        </authorList>
    </citation>
    <scope>NUCLEOTIDE SEQUENCE</scope>
    <source>
        <strain evidence="5">050030</strain>
    </source>
</reference>
<dbReference type="Proteomes" id="UP001178281">
    <property type="component" value="Unassembled WGS sequence"/>
</dbReference>
<evidence type="ECO:0000313" key="5">
    <source>
        <dbReference type="EMBL" id="MDP0397077.1"/>
    </source>
</evidence>
<dbReference type="Pfam" id="PF08220">
    <property type="entry name" value="HTH_DeoR"/>
    <property type="match status" value="1"/>
</dbReference>
<dbReference type="SMART" id="SM01134">
    <property type="entry name" value="DeoRC"/>
    <property type="match status" value="1"/>
</dbReference>
<protein>
    <submittedName>
        <fullName evidence="5">DeoR/GlpR family DNA-binding transcription regulator</fullName>
    </submittedName>
</protein>
<dbReference type="GO" id="GO:0003700">
    <property type="term" value="F:DNA-binding transcription factor activity"/>
    <property type="evidence" value="ECO:0007669"/>
    <property type="project" value="InterPro"/>
</dbReference>
<dbReference type="InterPro" id="IPR014036">
    <property type="entry name" value="DeoR-like_C"/>
</dbReference>
<keyword evidence="3" id="KW-0804">Transcription</keyword>
<dbReference type="Pfam" id="PF00455">
    <property type="entry name" value="DeoRC"/>
    <property type="match status" value="1"/>
</dbReference>
<evidence type="ECO:0000256" key="3">
    <source>
        <dbReference type="ARBA" id="ARBA00023163"/>
    </source>
</evidence>
<keyword evidence="1" id="KW-0805">Transcription regulation</keyword>
<dbReference type="Gene3D" id="3.40.50.1360">
    <property type="match status" value="1"/>
</dbReference>